<dbReference type="PANTHER" id="PTHR22809:SF5">
    <property type="entry name" value="TRNA N(3)-METHYLCYTIDINE METHYLTRANSFERASE METTL6"/>
    <property type="match status" value="1"/>
</dbReference>
<dbReference type="PANTHER" id="PTHR22809">
    <property type="entry name" value="METHYLTRANSFERASE-RELATED"/>
    <property type="match status" value="1"/>
</dbReference>
<evidence type="ECO:0000256" key="12">
    <source>
        <dbReference type="ARBA" id="ARBA00067376"/>
    </source>
</evidence>
<evidence type="ECO:0000256" key="1">
    <source>
        <dbReference type="ARBA" id="ARBA00004123"/>
    </source>
</evidence>
<evidence type="ECO:0000259" key="15">
    <source>
        <dbReference type="Pfam" id="PF13649"/>
    </source>
</evidence>
<dbReference type="SUPFAM" id="SSF53335">
    <property type="entry name" value="S-adenosyl-L-methionine-dependent methyltransferases"/>
    <property type="match status" value="1"/>
</dbReference>
<comment type="subunit">
    <text evidence="11">Monomer. Interacts with SARS1/SerRS; interaction is mediated via tRNA(Ser) and is required for N(3)-methylcytidine methylation.</text>
</comment>
<evidence type="ECO:0000256" key="10">
    <source>
        <dbReference type="ARBA" id="ARBA00058280"/>
    </source>
</evidence>
<reference evidence="16 17" key="1">
    <citation type="submission" date="2024-02" db="EMBL/GenBank/DDBJ databases">
        <title>Chromosome-scale genome assembly of the rough periwinkle Littorina saxatilis.</title>
        <authorList>
            <person name="De Jode A."/>
            <person name="Faria R."/>
            <person name="Formenti G."/>
            <person name="Sims Y."/>
            <person name="Smith T.P."/>
            <person name="Tracey A."/>
            <person name="Wood J.M.D."/>
            <person name="Zagrodzka Z.B."/>
            <person name="Johannesson K."/>
            <person name="Butlin R.K."/>
            <person name="Leder E.H."/>
        </authorList>
    </citation>
    <scope>NUCLEOTIDE SEQUENCE [LARGE SCALE GENOMIC DNA]</scope>
    <source>
        <strain evidence="16">Snail1</strain>
        <tissue evidence="16">Muscle</tissue>
    </source>
</reference>
<dbReference type="Proteomes" id="UP001374579">
    <property type="component" value="Unassembled WGS sequence"/>
</dbReference>
<feature type="domain" description="Methyltransferase" evidence="15">
    <location>
        <begin position="90"/>
        <end position="191"/>
    </location>
</feature>
<comment type="subcellular location">
    <subcellularLocation>
        <location evidence="2">Cytoplasm</location>
    </subcellularLocation>
    <subcellularLocation>
        <location evidence="1">Nucleus</location>
    </subcellularLocation>
</comment>
<accession>A0AAN9BR79</accession>
<dbReference type="GO" id="GO:0030488">
    <property type="term" value="P:tRNA methylation"/>
    <property type="evidence" value="ECO:0007669"/>
    <property type="project" value="UniProtKB-ARBA"/>
</dbReference>
<dbReference type="FunFam" id="3.40.50.150:FF:000279">
    <property type="entry name" value="Methyltransferase-like protein"/>
    <property type="match status" value="1"/>
</dbReference>
<evidence type="ECO:0000256" key="2">
    <source>
        <dbReference type="ARBA" id="ARBA00004496"/>
    </source>
</evidence>
<comment type="similarity">
    <text evidence="3">Belongs to the methyltransferase superfamily. METL family.</text>
</comment>
<feature type="region of interest" description="Disordered" evidence="14">
    <location>
        <begin position="321"/>
        <end position="354"/>
    </location>
</feature>
<dbReference type="InterPro" id="IPR041698">
    <property type="entry name" value="Methyltransf_25"/>
</dbReference>
<keyword evidence="5" id="KW-0489">Methyltransferase</keyword>
<evidence type="ECO:0000256" key="8">
    <source>
        <dbReference type="ARBA" id="ARBA00023242"/>
    </source>
</evidence>
<dbReference type="EMBL" id="JBAMIC010000003">
    <property type="protein sequence ID" value="KAK7109716.1"/>
    <property type="molecule type" value="Genomic_DNA"/>
</dbReference>
<dbReference type="GO" id="GO:0005737">
    <property type="term" value="C:cytoplasm"/>
    <property type="evidence" value="ECO:0007669"/>
    <property type="project" value="UniProtKB-SubCell"/>
</dbReference>
<dbReference type="InterPro" id="IPR026113">
    <property type="entry name" value="METTL2/6/8-like"/>
</dbReference>
<comment type="function">
    <text evidence="10">S-adenosyl-L-methionine-dependent methyltransferase that mediates N(3)-methylcytidine modification of residue 32 of the tRNA anticodon loop of tRNA(Ser), including tRNA(Ser)(UGA) and tRNA(Ser)(GCU). Interaction with SARS1/SerRS is required for N(3)-methylcytidine methylation.</text>
</comment>
<evidence type="ECO:0000256" key="4">
    <source>
        <dbReference type="ARBA" id="ARBA00022490"/>
    </source>
</evidence>
<dbReference type="GO" id="GO:0005634">
    <property type="term" value="C:nucleus"/>
    <property type="evidence" value="ECO:0007669"/>
    <property type="project" value="UniProtKB-SubCell"/>
</dbReference>
<comment type="catalytic activity">
    <reaction evidence="9">
        <text>cytidine(32) in tRNA(Ser) + S-adenosyl-L-methionine = N(3)-methylcytidine(32) in tRNA(Ser) + S-adenosyl-L-homocysteine + H(+)</text>
        <dbReference type="Rhea" id="RHEA:50956"/>
        <dbReference type="Rhea" id="RHEA-COMP:12849"/>
        <dbReference type="Rhea" id="RHEA-COMP:12851"/>
        <dbReference type="ChEBI" id="CHEBI:15378"/>
        <dbReference type="ChEBI" id="CHEBI:57856"/>
        <dbReference type="ChEBI" id="CHEBI:59789"/>
        <dbReference type="ChEBI" id="CHEBI:74894"/>
        <dbReference type="ChEBI" id="CHEBI:82748"/>
    </reaction>
    <physiologicalReaction direction="left-to-right" evidence="9">
        <dbReference type="Rhea" id="RHEA:50957"/>
    </physiologicalReaction>
</comment>
<evidence type="ECO:0000256" key="5">
    <source>
        <dbReference type="ARBA" id="ARBA00022603"/>
    </source>
</evidence>
<evidence type="ECO:0000256" key="11">
    <source>
        <dbReference type="ARBA" id="ARBA00065134"/>
    </source>
</evidence>
<evidence type="ECO:0000256" key="9">
    <source>
        <dbReference type="ARBA" id="ARBA00050646"/>
    </source>
</evidence>
<dbReference type="AlphaFoldDB" id="A0AAN9BR79"/>
<dbReference type="Pfam" id="PF13649">
    <property type="entry name" value="Methyltransf_25"/>
    <property type="match status" value="1"/>
</dbReference>
<evidence type="ECO:0000256" key="6">
    <source>
        <dbReference type="ARBA" id="ARBA00022679"/>
    </source>
</evidence>
<comment type="caution">
    <text evidence="16">The sequence shown here is derived from an EMBL/GenBank/DDBJ whole genome shotgun (WGS) entry which is preliminary data.</text>
</comment>
<keyword evidence="6" id="KW-0808">Transferase</keyword>
<evidence type="ECO:0000256" key="3">
    <source>
        <dbReference type="ARBA" id="ARBA00009725"/>
    </source>
</evidence>
<keyword evidence="4" id="KW-0963">Cytoplasm</keyword>
<dbReference type="Gene3D" id="3.40.50.150">
    <property type="entry name" value="Vaccinia Virus protein VP39"/>
    <property type="match status" value="1"/>
</dbReference>
<organism evidence="16 17">
    <name type="scientific">Littorina saxatilis</name>
    <dbReference type="NCBI Taxonomy" id="31220"/>
    <lineage>
        <taxon>Eukaryota</taxon>
        <taxon>Metazoa</taxon>
        <taxon>Spiralia</taxon>
        <taxon>Lophotrochozoa</taxon>
        <taxon>Mollusca</taxon>
        <taxon>Gastropoda</taxon>
        <taxon>Caenogastropoda</taxon>
        <taxon>Littorinimorpha</taxon>
        <taxon>Littorinoidea</taxon>
        <taxon>Littorinidae</taxon>
        <taxon>Littorina</taxon>
    </lineage>
</organism>
<evidence type="ECO:0000256" key="7">
    <source>
        <dbReference type="ARBA" id="ARBA00022694"/>
    </source>
</evidence>
<gene>
    <name evidence="16" type="ORF">V1264_013707</name>
</gene>
<feature type="compositionally biased region" description="Polar residues" evidence="14">
    <location>
        <begin position="342"/>
        <end position="354"/>
    </location>
</feature>
<evidence type="ECO:0000256" key="14">
    <source>
        <dbReference type="SAM" id="MobiDB-lite"/>
    </source>
</evidence>
<protein>
    <recommendedName>
        <fullName evidence="12">tRNA N(3)-cytidine methyltransferase METTL6</fullName>
    </recommendedName>
    <alternativeName>
        <fullName evidence="13">Methyltransferase-like protein 6</fullName>
    </alternativeName>
</protein>
<evidence type="ECO:0000256" key="13">
    <source>
        <dbReference type="ARBA" id="ARBA00079889"/>
    </source>
</evidence>
<sequence>MATGGGDTDPRTTNGYAARQLTDEELERLQKDTSLVSDFKQTKLEKEAEKNWDLFYKRNTTKFFKDRHWTKREFEELVGSKQNGEKRKVVFEVGCGVGNFMFPLLEEDETKSLFIYACDFSKRAVQFVKDHASYDGSRCSAFHADITTSLSDNVPDNSVDIATMIFVLSAIHPDKMLQALRNVLQTLKPGGTLLFRDYGLHDYAMLRFAPGHKLSDHFYVRQDGTRAFYFSLELLEELAREAGFEVQQNQYVHRETINKKEGICVPRIFVQAKFVKPHTNPAAKEEDLETLTSKLHSVHLKQDVGDCAKMSAVNNSCVSGNSDSHALKHTQEVDSGSDAKQPLQNSSGLANDEG</sequence>
<evidence type="ECO:0000313" key="16">
    <source>
        <dbReference type="EMBL" id="KAK7109716.1"/>
    </source>
</evidence>
<name>A0AAN9BR79_9CAEN</name>
<dbReference type="GO" id="GO:0052735">
    <property type="term" value="F:tRNA (cytidine-3-)-methyltransferase activity"/>
    <property type="evidence" value="ECO:0007669"/>
    <property type="project" value="UniProtKB-ARBA"/>
</dbReference>
<keyword evidence="8" id="KW-0539">Nucleus</keyword>
<dbReference type="CDD" id="cd02440">
    <property type="entry name" value="AdoMet_MTases"/>
    <property type="match status" value="1"/>
</dbReference>
<keyword evidence="7" id="KW-0819">tRNA processing</keyword>
<dbReference type="InterPro" id="IPR029063">
    <property type="entry name" value="SAM-dependent_MTases_sf"/>
</dbReference>
<evidence type="ECO:0000313" key="17">
    <source>
        <dbReference type="Proteomes" id="UP001374579"/>
    </source>
</evidence>
<keyword evidence="17" id="KW-1185">Reference proteome</keyword>
<proteinExistence type="inferred from homology"/>